<evidence type="ECO:0000313" key="2">
    <source>
        <dbReference type="EMBL" id="APD20116.1"/>
    </source>
</evidence>
<dbReference type="Gene3D" id="3.30.2020.50">
    <property type="match status" value="1"/>
</dbReference>
<dbReference type="OrthoDB" id="5990at10239"/>
<dbReference type="EMBL" id="KY073123">
    <property type="protein sequence ID" value="APD20116.1"/>
    <property type="molecule type" value="Genomic_DNA"/>
</dbReference>
<proteinExistence type="predicted"/>
<dbReference type="EMBL" id="KX147096">
    <property type="protein sequence ID" value="ANM47208.1"/>
    <property type="molecule type" value="Genomic_DNA"/>
</dbReference>
<reference evidence="1 4" key="2">
    <citation type="journal article" date="2017" name="Arch. Virol.">
        <title>First complete genome sequence of a virulent bacteriophage infecting the opportunistic pathogen Serratia rubidaea.</title>
        <authorList>
            <person name="Xing S."/>
            <person name="Ma T."/>
            <person name="Zhang X."/>
            <person name="Huang Y."/>
            <person name="Mi Z."/>
            <person name="Sun Q."/>
            <person name="An X."/>
            <person name="Fan H."/>
            <person name="Wu S."/>
            <person name="Wei L."/>
            <person name="Tong Y."/>
        </authorList>
    </citation>
    <scope>NUCLEOTIDE SEQUENCE [LARGE SCALE GENOMIC DNA]</scope>
</reference>
<evidence type="ECO:0000313" key="4">
    <source>
        <dbReference type="Proteomes" id="UP000231470"/>
    </source>
</evidence>
<reference evidence="2 3" key="1">
    <citation type="submission" date="2016-11" db="EMBL/GenBank/DDBJ databases">
        <title>Complete genome of the first virulent bacteriophage infecting the opportunist pathogen Serratia rubidaea.</title>
        <authorList>
            <person name="Xing S."/>
            <person name="Ma T."/>
            <person name="Zhang X."/>
            <person name="Huang Y."/>
            <person name="Mi Z."/>
            <person name="Sun Q."/>
            <person name="An X."/>
            <person name="Fan H."/>
            <person name="Wu S."/>
            <person name="Lin W."/>
            <person name="Tong Y."/>
        </authorList>
    </citation>
    <scope>NUCLEOTIDE SEQUENCE [LARGE SCALE GENOMIC DNA]</scope>
</reference>
<dbReference type="Proteomes" id="UP000230444">
    <property type="component" value="Segment"/>
</dbReference>
<name>A0A1J0MG53_9CAUD</name>
<sequence>MANKPTKPNFPLGLESQEQSIFQEGLLNNGVMEHGPDAVMTVPETIDASGIPSAIRYNATDDQFEGYYADGGWMAMGGGGSGRWVLLPHADTTTLQLGRAYLVDNSPGASTVVFPSPKRVGDSITLTDLKGKFSTYPLSVDGGGNAIYGSVEPMTISTDNVSATFTWTGDGRGWVITAGVGLGQGRVYSREIYSQILSAETVSITLSTQPSIVDVYVNGKRLKESLYTLNGYDVQFDPHLVEGDDVQIIQYIPIQLGNGGNGGGGGTVITWIYNGGAANGGETEITLDIVVDSVSEIYIRGSRQQIGLGFEFDPATSKITLADALEQGDDVVVVINGDPTVYNQIDRTPWEVARANNVSNAEVILSTDKQTALDDKTVLYDVATQTSWGIPEGLPTGVKITSVSPSGVLVYSPGTASVQMEKLGAAVLKADLATSTPLFSGAMLVKTIRGLTVQQELDRGRIVFPELFSIGLTNPTDDDLWDAMFSTLTSMSTGLSTELPYTIDLRGKEYTLTRSHKLDMNVNICNGTIWMSYGGQIILGEESTTGKTRRYLLKELKVRYTGTKYYPDALLKIARCFNSQIFCCDFWAGDSTAVDPDNSSVWQRARYGLWLGSKRAWGCGVFGGDFYGGDIPCRIGFTNDHTGLTVTGGATFHHGRVGNLLCCNPSGAFIGGINIEHSENGAWGLCVTSSTNGGSNPAHGVEIVGIYFYNNANGTTGTVYAPAGILIGYDAPGTMDFDVAGQEITSLNTAHTITVRNCNPISPKQLRAVKMRGLFGLKVMENKYTMADGELYGITIEGTAARSRVEDNRNQSSGLADEVEYTSTNKPTVGNKAGTFLPSLSASVSSGSLTYSTRGGDYSISNGMCLLSMWLTVGSITTQPDGDLTVSLPVSISSGRRAGCGVQAINISGTTSQTINSVGALDSDANATLKATGTVVINNNTLPVTAYILSGSTLVLRIGNQSLKGNMLMANTALMLSIAYPVDGAVYTGS</sequence>
<dbReference type="Proteomes" id="UP000231470">
    <property type="component" value="Segment"/>
</dbReference>
<organism evidence="2 3">
    <name type="scientific">Serratia phage vB_Sru_IME250</name>
    <dbReference type="NCBI Taxonomy" id="1852640"/>
    <lineage>
        <taxon>Viruses</taxon>
        <taxon>Duplodnaviria</taxon>
        <taxon>Heunggongvirae</taxon>
        <taxon>Uroviricota</taxon>
        <taxon>Caudoviricetes</taxon>
        <taxon>Pantevenvirales</taxon>
        <taxon>Ackermannviridae</taxon>
        <taxon>Taipeivirus</taxon>
        <taxon>Taipeivirus IME250</taxon>
    </lineage>
</organism>
<dbReference type="RefSeq" id="YP_009616009.1">
    <property type="nucleotide sequence ID" value="NC_042047.1"/>
</dbReference>
<dbReference type="GeneID" id="40092490"/>
<dbReference type="KEGG" id="vg:40092490"/>
<accession>A0A1J0MG53</accession>
<evidence type="ECO:0000313" key="3">
    <source>
        <dbReference type="Proteomes" id="UP000230444"/>
    </source>
</evidence>
<evidence type="ECO:0008006" key="5">
    <source>
        <dbReference type="Google" id="ProtNLM"/>
    </source>
</evidence>
<evidence type="ECO:0000313" key="1">
    <source>
        <dbReference type="EMBL" id="ANM47208.1"/>
    </source>
</evidence>
<protein>
    <recommendedName>
        <fullName evidence="5">Tail fibers protein</fullName>
    </recommendedName>
</protein>
<keyword evidence="4" id="KW-1185">Reference proteome</keyword>